<reference evidence="12 13" key="1">
    <citation type="submission" date="2018-06" db="EMBL/GenBank/DDBJ databases">
        <title>Extensive metabolic versatility and redundancy in microbially diverse, dynamic hydrothermal sediments.</title>
        <authorList>
            <person name="Dombrowski N."/>
            <person name="Teske A."/>
            <person name="Baker B.J."/>
        </authorList>
    </citation>
    <scope>NUCLEOTIDE SEQUENCE [LARGE SCALE GENOMIC DNA]</scope>
    <source>
        <strain evidence="12">B47_G16</strain>
    </source>
</reference>
<dbReference type="CDD" id="cd00515">
    <property type="entry name" value="HAM1"/>
    <property type="match status" value="1"/>
</dbReference>
<evidence type="ECO:0000256" key="9">
    <source>
        <dbReference type="ARBA" id="ARBA00052017"/>
    </source>
</evidence>
<evidence type="ECO:0000313" key="12">
    <source>
        <dbReference type="EMBL" id="RLE08938.1"/>
    </source>
</evidence>
<dbReference type="GO" id="GO:0017111">
    <property type="term" value="F:ribonucleoside triphosphate phosphatase activity"/>
    <property type="evidence" value="ECO:0007669"/>
    <property type="project" value="InterPro"/>
</dbReference>
<feature type="binding site" evidence="10">
    <location>
        <begin position="180"/>
        <end position="181"/>
    </location>
    <ligand>
        <name>substrate</name>
    </ligand>
</feature>
<feature type="binding site" evidence="10">
    <location>
        <begin position="152"/>
        <end position="155"/>
    </location>
    <ligand>
        <name>substrate</name>
    </ligand>
</feature>
<dbReference type="SUPFAM" id="SSF52972">
    <property type="entry name" value="ITPase-like"/>
    <property type="match status" value="1"/>
</dbReference>
<evidence type="ECO:0000256" key="7">
    <source>
        <dbReference type="ARBA" id="ARBA00023080"/>
    </source>
</evidence>
<dbReference type="EMBL" id="QMPZ01000073">
    <property type="protein sequence ID" value="RLE08938.1"/>
    <property type="molecule type" value="Genomic_DNA"/>
</dbReference>
<dbReference type="Proteomes" id="UP000279422">
    <property type="component" value="Unassembled WGS sequence"/>
</dbReference>
<evidence type="ECO:0000256" key="5">
    <source>
        <dbReference type="ARBA" id="ARBA00022801"/>
    </source>
</evidence>
<dbReference type="Gene3D" id="3.90.950.10">
    <property type="match status" value="1"/>
</dbReference>
<dbReference type="GO" id="GO:0046872">
    <property type="term" value="F:metal ion binding"/>
    <property type="evidence" value="ECO:0007669"/>
    <property type="project" value="UniProtKB-KW"/>
</dbReference>
<keyword evidence="5 10" id="KW-0378">Hydrolase</keyword>
<dbReference type="GO" id="GO:0009117">
    <property type="term" value="P:nucleotide metabolic process"/>
    <property type="evidence" value="ECO:0007669"/>
    <property type="project" value="UniProtKB-KW"/>
</dbReference>
<dbReference type="InterPro" id="IPR002637">
    <property type="entry name" value="RdgB/HAM1"/>
</dbReference>
<feature type="active site" description="Proton acceptor" evidence="10">
    <location>
        <position position="69"/>
    </location>
</feature>
<comment type="caution">
    <text evidence="12">The sequence shown here is derived from an EMBL/GenBank/DDBJ whole genome shotgun (WGS) entry which is preliminary data.</text>
</comment>
<evidence type="ECO:0000256" key="1">
    <source>
        <dbReference type="ARBA" id="ARBA00008023"/>
    </source>
</evidence>
<dbReference type="EC" id="3.6.1.66" evidence="10"/>
<evidence type="ECO:0000256" key="10">
    <source>
        <dbReference type="HAMAP-Rule" id="MF_01405"/>
    </source>
</evidence>
<gene>
    <name evidence="12" type="ORF">DRJ00_05425</name>
</gene>
<dbReference type="GO" id="GO:0005829">
    <property type="term" value="C:cytosol"/>
    <property type="evidence" value="ECO:0007669"/>
    <property type="project" value="TreeGrafter"/>
</dbReference>
<name>A0A497E3V3_UNCAE</name>
<keyword evidence="4 10" id="KW-0547">Nucleotide-binding</keyword>
<dbReference type="NCBIfam" id="NF011397">
    <property type="entry name" value="PRK14822.1"/>
    <property type="match status" value="1"/>
</dbReference>
<dbReference type="AlphaFoldDB" id="A0A497E3V3"/>
<evidence type="ECO:0000256" key="3">
    <source>
        <dbReference type="ARBA" id="ARBA00022723"/>
    </source>
</evidence>
<evidence type="ECO:0000256" key="11">
    <source>
        <dbReference type="RuleBase" id="RU003781"/>
    </source>
</evidence>
<keyword evidence="3 10" id="KW-0479">Metal-binding</keyword>
<dbReference type="InterPro" id="IPR020922">
    <property type="entry name" value="dITP/XTP_pyrophosphatase"/>
</dbReference>
<evidence type="ECO:0000256" key="4">
    <source>
        <dbReference type="ARBA" id="ARBA00022741"/>
    </source>
</evidence>
<evidence type="ECO:0000256" key="6">
    <source>
        <dbReference type="ARBA" id="ARBA00022842"/>
    </source>
</evidence>
<keyword evidence="6 10" id="KW-0460">Magnesium</keyword>
<dbReference type="PANTHER" id="PTHR11067">
    <property type="entry name" value="INOSINE TRIPHOSPHATE PYROPHOSPHATASE/HAM1 PROTEIN"/>
    <property type="match status" value="1"/>
</dbReference>
<sequence length="204" mass="22397">MELVVATRNKDKVREIKELLSDLKVRILTHEDFPNFPSVVEDGKNLKENALKKARAIAKFTGKLALADDSGLEVEALGGAPGVFSSRFAGENATYEDNNQKLLSLLKGVPPEKRGAVFRCVIAIIDPEGREVVVEGVCRGRITEKPRGKGGFGYDPVFEPEGSERTFAQMSLEEKNRISHRAKALKKAKEALRKLKVLSGYGSS</sequence>
<comment type="caution">
    <text evidence="10">Lacks conserved residue(s) required for the propagation of feature annotation.</text>
</comment>
<evidence type="ECO:0000256" key="2">
    <source>
        <dbReference type="ARBA" id="ARBA00011738"/>
    </source>
</evidence>
<feature type="binding site" evidence="10">
    <location>
        <position position="69"/>
    </location>
    <ligand>
        <name>Mg(2+)</name>
        <dbReference type="ChEBI" id="CHEBI:18420"/>
    </ligand>
</feature>
<protein>
    <recommendedName>
        <fullName evidence="10">dITP/XTP pyrophosphatase</fullName>
        <ecNumber evidence="10">3.6.1.66</ecNumber>
    </recommendedName>
    <alternativeName>
        <fullName evidence="10">Non-canonical purine NTP pyrophosphatase</fullName>
    </alternativeName>
    <alternativeName>
        <fullName evidence="10">Non-standard purine NTP pyrophosphatase</fullName>
    </alternativeName>
    <alternativeName>
        <fullName evidence="10">Nucleoside-triphosphate diphosphatase</fullName>
    </alternativeName>
    <alternativeName>
        <fullName evidence="10">Nucleoside-triphosphate pyrophosphatase</fullName>
        <shortName evidence="10">NTPase</shortName>
    </alternativeName>
</protein>
<dbReference type="Pfam" id="PF01725">
    <property type="entry name" value="Ham1p_like"/>
    <property type="match status" value="1"/>
</dbReference>
<comment type="subunit">
    <text evidence="2 10">Homodimer.</text>
</comment>
<dbReference type="InterPro" id="IPR029001">
    <property type="entry name" value="ITPase-like_fam"/>
</dbReference>
<feature type="binding site" evidence="10">
    <location>
        <position position="175"/>
    </location>
    <ligand>
        <name>substrate</name>
    </ligand>
</feature>
<keyword evidence="7 10" id="KW-0546">Nucleotide metabolism</keyword>
<proteinExistence type="inferred from homology"/>
<dbReference type="HAMAP" id="MF_01405">
    <property type="entry name" value="Non_canon_purine_NTPase"/>
    <property type="match status" value="1"/>
</dbReference>
<dbReference type="NCBIfam" id="TIGR00042">
    <property type="entry name" value="RdgB/HAM1 family non-canonical purine NTP pyrophosphatase"/>
    <property type="match status" value="1"/>
</dbReference>
<comment type="function">
    <text evidence="10">Pyrophosphatase that catalyzes the hydrolysis of nucleoside triphosphates to their monophosphate derivatives, with a high preference for the non-canonical purine nucleotides XTP (xanthosine triphosphate), dITP (deoxyinosine triphosphate) and ITP. Seems to function as a house-cleaning enzyme that removes non-canonical purine nucleotides from the nucleotide pool, thus preventing their incorporation into DNA/RNA and avoiding chromosomal lesions.</text>
</comment>
<comment type="catalytic activity">
    <reaction evidence="8 10">
        <text>dITP + H2O = dIMP + diphosphate + H(+)</text>
        <dbReference type="Rhea" id="RHEA:28342"/>
        <dbReference type="ChEBI" id="CHEBI:15377"/>
        <dbReference type="ChEBI" id="CHEBI:15378"/>
        <dbReference type="ChEBI" id="CHEBI:33019"/>
        <dbReference type="ChEBI" id="CHEBI:61194"/>
        <dbReference type="ChEBI" id="CHEBI:61382"/>
        <dbReference type="EC" id="3.6.1.66"/>
    </reaction>
</comment>
<dbReference type="PANTHER" id="PTHR11067:SF9">
    <property type="entry name" value="INOSINE TRIPHOSPHATE PYROPHOSPHATASE"/>
    <property type="match status" value="1"/>
</dbReference>
<dbReference type="GO" id="GO:0036222">
    <property type="term" value="F:XTP diphosphatase activity"/>
    <property type="evidence" value="ECO:0007669"/>
    <property type="project" value="UniProtKB-UniRule"/>
</dbReference>
<comment type="catalytic activity">
    <reaction evidence="10">
        <text>ITP + H2O = IMP + diphosphate + H(+)</text>
        <dbReference type="Rhea" id="RHEA:29399"/>
        <dbReference type="ChEBI" id="CHEBI:15377"/>
        <dbReference type="ChEBI" id="CHEBI:15378"/>
        <dbReference type="ChEBI" id="CHEBI:33019"/>
        <dbReference type="ChEBI" id="CHEBI:58053"/>
        <dbReference type="ChEBI" id="CHEBI:61402"/>
        <dbReference type="EC" id="3.6.1.66"/>
    </reaction>
</comment>
<comment type="cofactor">
    <cofactor evidence="10">
        <name>Mg(2+)</name>
        <dbReference type="ChEBI" id="CHEBI:18420"/>
    </cofactor>
    <text evidence="10">Binds 1 Mg(2+) ion per subunit.</text>
</comment>
<organism evidence="12 13">
    <name type="scientific">Aerophobetes bacterium</name>
    <dbReference type="NCBI Taxonomy" id="2030807"/>
    <lineage>
        <taxon>Bacteria</taxon>
        <taxon>Candidatus Aerophobota</taxon>
    </lineage>
</organism>
<comment type="catalytic activity">
    <reaction evidence="9 10">
        <text>XTP + H2O = XMP + diphosphate + H(+)</text>
        <dbReference type="Rhea" id="RHEA:28610"/>
        <dbReference type="ChEBI" id="CHEBI:15377"/>
        <dbReference type="ChEBI" id="CHEBI:15378"/>
        <dbReference type="ChEBI" id="CHEBI:33019"/>
        <dbReference type="ChEBI" id="CHEBI:57464"/>
        <dbReference type="ChEBI" id="CHEBI:61314"/>
        <dbReference type="EC" id="3.6.1.66"/>
    </reaction>
</comment>
<dbReference type="GO" id="GO:0035870">
    <property type="term" value="F:dITP diphosphatase activity"/>
    <property type="evidence" value="ECO:0007669"/>
    <property type="project" value="UniProtKB-UniRule"/>
</dbReference>
<dbReference type="GO" id="GO:0000166">
    <property type="term" value="F:nucleotide binding"/>
    <property type="evidence" value="ECO:0007669"/>
    <property type="project" value="UniProtKB-KW"/>
</dbReference>
<dbReference type="FunFam" id="3.90.950.10:FF:000001">
    <property type="entry name" value="dITP/XTP pyrophosphatase"/>
    <property type="match status" value="1"/>
</dbReference>
<evidence type="ECO:0000313" key="13">
    <source>
        <dbReference type="Proteomes" id="UP000279422"/>
    </source>
</evidence>
<feature type="binding site" evidence="10">
    <location>
        <begin position="7"/>
        <end position="12"/>
    </location>
    <ligand>
        <name>substrate</name>
    </ligand>
</feature>
<dbReference type="GO" id="GO:0036220">
    <property type="term" value="F:ITP diphosphatase activity"/>
    <property type="evidence" value="ECO:0007669"/>
    <property type="project" value="UniProtKB-UniRule"/>
</dbReference>
<feature type="binding site" evidence="10">
    <location>
        <position position="70"/>
    </location>
    <ligand>
        <name>substrate</name>
    </ligand>
</feature>
<accession>A0A497E3V3</accession>
<evidence type="ECO:0000256" key="8">
    <source>
        <dbReference type="ARBA" id="ARBA00051875"/>
    </source>
</evidence>
<comment type="similarity">
    <text evidence="1 10 11">Belongs to the HAM1 NTPase family.</text>
</comment>
<dbReference type="GO" id="GO:0009146">
    <property type="term" value="P:purine nucleoside triphosphate catabolic process"/>
    <property type="evidence" value="ECO:0007669"/>
    <property type="project" value="UniProtKB-UniRule"/>
</dbReference>